<reference evidence="2" key="1">
    <citation type="submission" date="2016-11" db="EMBL/GenBank/DDBJ databases">
        <authorList>
            <person name="Varghese N."/>
            <person name="Submissions S."/>
        </authorList>
    </citation>
    <scope>NUCLEOTIDE SEQUENCE [LARGE SCALE GENOMIC DNA]</scope>
    <source>
        <strain evidence="2">DSM 22638</strain>
    </source>
</reference>
<dbReference type="STRING" id="570519.SAMN04488116_2214"/>
<dbReference type="OrthoDB" id="2453136at2"/>
<dbReference type="Pfam" id="PF22278">
    <property type="entry name" value="DUF6958"/>
    <property type="match status" value="1"/>
</dbReference>
<evidence type="ECO:0000313" key="2">
    <source>
        <dbReference type="Proteomes" id="UP000184532"/>
    </source>
</evidence>
<sequence length="95" mass="11097">MAKEEKILTLHPQGKSGVNILKRRYDFIKDYIVKTVREHGTITFEKLGDMAIEELTDQFDGKVLWYIVTVKLDLEARGIIERIPKTSPHQLRMKN</sequence>
<dbReference type="Proteomes" id="UP000184532">
    <property type="component" value="Unassembled WGS sequence"/>
</dbReference>
<proteinExistence type="predicted"/>
<accession>A0A1M5M1D9</accession>
<evidence type="ECO:0000313" key="1">
    <source>
        <dbReference type="EMBL" id="SHG71152.1"/>
    </source>
</evidence>
<dbReference type="EMBL" id="FQWL01000003">
    <property type="protein sequence ID" value="SHG71152.1"/>
    <property type="molecule type" value="Genomic_DNA"/>
</dbReference>
<keyword evidence="2" id="KW-1185">Reference proteome</keyword>
<gene>
    <name evidence="1" type="ORF">SAMN04488116_2214</name>
</gene>
<dbReference type="InterPro" id="IPR054233">
    <property type="entry name" value="DUF6958"/>
</dbReference>
<protein>
    <submittedName>
        <fullName evidence="1">Uncharacterized protein</fullName>
    </submittedName>
</protein>
<name>A0A1M5M1D9_9FLAO</name>
<dbReference type="RefSeq" id="WP_073179478.1">
    <property type="nucleotide sequence ID" value="NZ_FQWL01000003.1"/>
</dbReference>
<organism evidence="1 2">
    <name type="scientific">Flagellimonas flava</name>
    <dbReference type="NCBI Taxonomy" id="570519"/>
    <lineage>
        <taxon>Bacteria</taxon>
        <taxon>Pseudomonadati</taxon>
        <taxon>Bacteroidota</taxon>
        <taxon>Flavobacteriia</taxon>
        <taxon>Flavobacteriales</taxon>
        <taxon>Flavobacteriaceae</taxon>
        <taxon>Flagellimonas</taxon>
    </lineage>
</organism>
<dbReference type="AlphaFoldDB" id="A0A1M5M1D9"/>